<keyword evidence="7" id="KW-0812">Transmembrane</keyword>
<keyword evidence="2" id="KW-0004">4Fe-4S</keyword>
<evidence type="ECO:0000256" key="1">
    <source>
        <dbReference type="ARBA" id="ARBA00022448"/>
    </source>
</evidence>
<keyword evidence="7" id="KW-0472">Membrane</keyword>
<accession>A0A212TET3</accession>
<keyword evidence="4" id="KW-0249">Electron transport</keyword>
<feature type="domain" description="4Fe-4S ferredoxin-type" evidence="8">
    <location>
        <begin position="422"/>
        <end position="450"/>
    </location>
</feature>
<dbReference type="Proteomes" id="UP000198131">
    <property type="component" value="Unassembled WGS sequence"/>
</dbReference>
<dbReference type="Gene3D" id="3.30.70.20">
    <property type="match status" value="1"/>
</dbReference>
<name>A0A212TET3_9BACT</name>
<evidence type="ECO:0000256" key="7">
    <source>
        <dbReference type="SAM" id="Phobius"/>
    </source>
</evidence>
<feature type="transmembrane region" description="Helical" evidence="7">
    <location>
        <begin position="343"/>
        <end position="363"/>
    </location>
</feature>
<proteinExistence type="predicted"/>
<dbReference type="EMBL" id="FYEW01000001">
    <property type="protein sequence ID" value="SNC64539.1"/>
    <property type="molecule type" value="Genomic_DNA"/>
</dbReference>
<dbReference type="InterPro" id="IPR017900">
    <property type="entry name" value="4Fe4S_Fe_S_CS"/>
</dbReference>
<evidence type="ECO:0000256" key="5">
    <source>
        <dbReference type="ARBA" id="ARBA00023004"/>
    </source>
</evidence>
<evidence type="ECO:0000256" key="4">
    <source>
        <dbReference type="ARBA" id="ARBA00022982"/>
    </source>
</evidence>
<dbReference type="GO" id="GO:0051539">
    <property type="term" value="F:4 iron, 4 sulfur cluster binding"/>
    <property type="evidence" value="ECO:0007669"/>
    <property type="project" value="UniProtKB-KW"/>
</dbReference>
<dbReference type="InterPro" id="IPR017896">
    <property type="entry name" value="4Fe4S_Fe-S-bd"/>
</dbReference>
<evidence type="ECO:0000256" key="2">
    <source>
        <dbReference type="ARBA" id="ARBA00022485"/>
    </source>
</evidence>
<evidence type="ECO:0000259" key="8">
    <source>
        <dbReference type="PROSITE" id="PS51379"/>
    </source>
</evidence>
<feature type="transmembrane region" description="Helical" evidence="7">
    <location>
        <begin position="293"/>
        <end position="320"/>
    </location>
</feature>
<feature type="transmembrane region" description="Helical" evidence="7">
    <location>
        <begin position="90"/>
        <end position="109"/>
    </location>
</feature>
<reference evidence="10" key="1">
    <citation type="submission" date="2017-06" db="EMBL/GenBank/DDBJ databases">
        <authorList>
            <person name="Varghese N."/>
            <person name="Submissions S."/>
        </authorList>
    </citation>
    <scope>NUCLEOTIDE SEQUENCE [LARGE SCALE GENOMIC DNA]</scope>
    <source>
        <strain evidence="10">DSM 11116</strain>
    </source>
</reference>
<gene>
    <name evidence="9" type="ORF">SAMN06265337_1100</name>
</gene>
<keyword evidence="10" id="KW-1185">Reference proteome</keyword>
<evidence type="ECO:0000256" key="3">
    <source>
        <dbReference type="ARBA" id="ARBA00022723"/>
    </source>
</evidence>
<dbReference type="GO" id="GO:0046872">
    <property type="term" value="F:metal ion binding"/>
    <property type="evidence" value="ECO:0007669"/>
    <property type="project" value="UniProtKB-KW"/>
</dbReference>
<dbReference type="RefSeq" id="WP_088842370.1">
    <property type="nucleotide sequence ID" value="NZ_FYEW01000001.1"/>
</dbReference>
<keyword evidence="7" id="KW-1133">Transmembrane helix</keyword>
<dbReference type="PANTHER" id="PTHR30176">
    <property type="entry name" value="FERREDOXIN-TYPE PROTEIN NAPH"/>
    <property type="match status" value="1"/>
</dbReference>
<dbReference type="SUPFAM" id="SSF54862">
    <property type="entry name" value="4Fe-4S ferredoxins"/>
    <property type="match status" value="1"/>
</dbReference>
<dbReference type="GO" id="GO:0005886">
    <property type="term" value="C:plasma membrane"/>
    <property type="evidence" value="ECO:0007669"/>
    <property type="project" value="TreeGrafter"/>
</dbReference>
<organism evidence="9 10">
    <name type="scientific">Hymenobacter gelipurpurascens</name>
    <dbReference type="NCBI Taxonomy" id="89968"/>
    <lineage>
        <taxon>Bacteria</taxon>
        <taxon>Pseudomonadati</taxon>
        <taxon>Bacteroidota</taxon>
        <taxon>Cytophagia</taxon>
        <taxon>Cytophagales</taxon>
        <taxon>Hymenobacteraceae</taxon>
        <taxon>Hymenobacter</taxon>
    </lineage>
</organism>
<dbReference type="PANTHER" id="PTHR30176:SF3">
    <property type="entry name" value="FERREDOXIN-TYPE PROTEIN NAPH"/>
    <property type="match status" value="1"/>
</dbReference>
<dbReference type="Pfam" id="PF12838">
    <property type="entry name" value="Fer4_7"/>
    <property type="match status" value="1"/>
</dbReference>
<dbReference type="PROSITE" id="PS00198">
    <property type="entry name" value="4FE4S_FER_1"/>
    <property type="match status" value="1"/>
</dbReference>
<feature type="domain" description="4Fe-4S ferredoxin-type" evidence="8">
    <location>
        <begin position="390"/>
        <end position="418"/>
    </location>
</feature>
<feature type="transmembrane region" description="Helical" evidence="7">
    <location>
        <begin position="143"/>
        <end position="163"/>
    </location>
</feature>
<evidence type="ECO:0000313" key="9">
    <source>
        <dbReference type="EMBL" id="SNC64539.1"/>
    </source>
</evidence>
<keyword evidence="5" id="KW-0408">Iron</keyword>
<dbReference type="OrthoDB" id="9806398at2"/>
<feature type="transmembrane region" description="Helical" evidence="7">
    <location>
        <begin position="175"/>
        <end position="196"/>
    </location>
</feature>
<dbReference type="AlphaFoldDB" id="A0A212TET3"/>
<keyword evidence="3" id="KW-0479">Metal-binding</keyword>
<keyword evidence="1" id="KW-0813">Transport</keyword>
<evidence type="ECO:0000256" key="6">
    <source>
        <dbReference type="ARBA" id="ARBA00023014"/>
    </source>
</evidence>
<evidence type="ECO:0000313" key="10">
    <source>
        <dbReference type="Proteomes" id="UP000198131"/>
    </source>
</evidence>
<protein>
    <submittedName>
        <fullName evidence="9">4Fe-4S binding domain-containing protein</fullName>
    </submittedName>
</protein>
<sequence>MLPSLSLPTPPLPTVSATEKLLLTIIGLGLLALLPATFAADAWLAQMSLYAAMTLVSMGTLLWAARKFAGKPAGVQQDNLWLRSSTSRGAVAWLTAVVLTGFYVLLYWFSSPDEQGNFGFLNSLVHSLDPLSQAIRQRPSDQWFLYGTFYTLAILLMGGRALWKYRHSPYQRIRTASVMFFQLGFAWLLPGVLLAFQRPEYYFSYFWPLKYDYLFPGTVGYLLKDGGPGLGVFMVFWGAVMSFVGTPILTYFFGKRWYCSWVCGCGGLAETAGDPYRHLSDKSREAWRWEVRIIYPILAFIVLVTVLLWLGVAGTLPAWFTTVQPSSITLFSNLSPVDALSKFYGFAIGAVFSGVVGVGFYPLMGSRVWCRFGCPMAAYLGILQKYLSRFRITTNGAQCISCGNCSNVCEMGIDVKQYAQRGEPIIRASCVGCGMCSTVCPRGVLNLENGPRDGRYQGSQLITAESLRILS</sequence>
<keyword evidence="6" id="KW-0411">Iron-sulfur</keyword>
<dbReference type="PROSITE" id="PS51379">
    <property type="entry name" value="4FE4S_FER_2"/>
    <property type="match status" value="2"/>
</dbReference>
<dbReference type="Pfam" id="PF12801">
    <property type="entry name" value="Fer4_5"/>
    <property type="match status" value="2"/>
</dbReference>
<feature type="transmembrane region" description="Helical" evidence="7">
    <location>
        <begin position="49"/>
        <end position="69"/>
    </location>
</feature>
<dbReference type="InterPro" id="IPR051684">
    <property type="entry name" value="Electron_Trans/Redox"/>
</dbReference>
<feature type="transmembrane region" description="Helical" evidence="7">
    <location>
        <begin position="230"/>
        <end position="253"/>
    </location>
</feature>